<evidence type="ECO:0000313" key="3">
    <source>
        <dbReference type="EMBL" id="KAL1124255.1"/>
    </source>
</evidence>
<feature type="domain" description="DUF4461" evidence="2">
    <location>
        <begin position="197"/>
        <end position="506"/>
    </location>
</feature>
<dbReference type="Proteomes" id="UP001558652">
    <property type="component" value="Unassembled WGS sequence"/>
</dbReference>
<dbReference type="InterPro" id="IPR028031">
    <property type="entry name" value="DUF4460"/>
</dbReference>
<gene>
    <name evidence="3" type="ORF">AAG570_002025</name>
</gene>
<keyword evidence="4" id="KW-1185">Reference proteome</keyword>
<dbReference type="AlphaFoldDB" id="A0ABD0YA71"/>
<name>A0ABD0YA71_9HEMI</name>
<proteinExistence type="predicted"/>
<organism evidence="3 4">
    <name type="scientific">Ranatra chinensis</name>
    <dbReference type="NCBI Taxonomy" id="642074"/>
    <lineage>
        <taxon>Eukaryota</taxon>
        <taxon>Metazoa</taxon>
        <taxon>Ecdysozoa</taxon>
        <taxon>Arthropoda</taxon>
        <taxon>Hexapoda</taxon>
        <taxon>Insecta</taxon>
        <taxon>Pterygota</taxon>
        <taxon>Neoptera</taxon>
        <taxon>Paraneoptera</taxon>
        <taxon>Hemiptera</taxon>
        <taxon>Heteroptera</taxon>
        <taxon>Panheteroptera</taxon>
        <taxon>Nepomorpha</taxon>
        <taxon>Nepidae</taxon>
        <taxon>Ranatrinae</taxon>
        <taxon>Ranatra</taxon>
    </lineage>
</organism>
<dbReference type="InterPro" id="IPR027986">
    <property type="entry name" value="TCAIM"/>
</dbReference>
<reference evidence="3 4" key="1">
    <citation type="submission" date="2024-07" db="EMBL/GenBank/DDBJ databases">
        <title>Chromosome-level genome assembly of the water stick insect Ranatra chinensis (Heteroptera: Nepidae).</title>
        <authorList>
            <person name="Liu X."/>
        </authorList>
    </citation>
    <scope>NUCLEOTIDE SEQUENCE [LARGE SCALE GENOMIC DNA]</scope>
    <source>
        <strain evidence="3">Cailab_2021Rc</strain>
        <tissue evidence="3">Muscle</tissue>
    </source>
</reference>
<protein>
    <recommendedName>
        <fullName evidence="5">T-cell activation inhibitor, mitochondrial</fullName>
    </recommendedName>
</protein>
<accession>A0ABD0YA71</accession>
<dbReference type="PANTHER" id="PTHR31596">
    <property type="entry name" value="T-CELL ACTIVATION INHIBITOR, MITOCHONDRIAL"/>
    <property type="match status" value="1"/>
</dbReference>
<comment type="caution">
    <text evidence="3">The sequence shown here is derived from an EMBL/GenBank/DDBJ whole genome shotgun (WGS) entry which is preliminary data.</text>
</comment>
<dbReference type="PANTHER" id="PTHR31596:SF1">
    <property type="entry name" value="T-CELL ACTIVATION INHIBITOR, MITOCHONDRIAL"/>
    <property type="match status" value="1"/>
</dbReference>
<evidence type="ECO:0008006" key="5">
    <source>
        <dbReference type="Google" id="ProtNLM"/>
    </source>
</evidence>
<dbReference type="EMBL" id="JBFDAA010000011">
    <property type="protein sequence ID" value="KAL1124255.1"/>
    <property type="molecule type" value="Genomic_DNA"/>
</dbReference>
<dbReference type="Pfam" id="PF14687">
    <property type="entry name" value="DUF4460"/>
    <property type="match status" value="1"/>
</dbReference>
<dbReference type="Pfam" id="PF14688">
    <property type="entry name" value="DUF4461"/>
    <property type="match status" value="1"/>
</dbReference>
<dbReference type="InterPro" id="IPR027989">
    <property type="entry name" value="DUF4461"/>
</dbReference>
<sequence length="512" mass="58852">MTRCKVLLTVLNKNNINCVNVFNFRVLSNRGRLSLASCRHLTSGEVSTALRPFYFSVHPDLFGQYPSERAINENSLQVLSSYLETLQQKKYPLPTTLKFYLRPNGEIKGKDCLKSVNIRLSQKDLKNTVVSILSTCNLPTTYVDKITPPPPPHQPGSVQDKFYNFRRTYREYDFEVDPSVIFHAIRNSKEPNRNNQSLLGWLARNFAGAREKLKACEPVREEVARLREELRRGLGLHKVLWDCGWNITHFRGCLQSFGALASHHSEVMDVLKGRTLVFGNDTGLSLDGHILLYSGEVRHNWLDFIKKVPKEDEVLRTVPAFEKAMSRVLRDIQIVRRKFQPKTMVKQYEDNLRRLTTTLSDYQGRHGYPRQWPSTLDQYELVVETGAGPLMVSPTGQFIVPCSCPSFLLVNFITEHLDKAAQLLNEYKSHKQVEKDLHRLCTTEFGLAALDKDDSVTPRLMIACCRSLLEGDRSTFRRYLVGMRLTITNYYSVMSDGQICIPWNWKELEANL</sequence>
<feature type="domain" description="DUF4460" evidence="1">
    <location>
        <begin position="38"/>
        <end position="138"/>
    </location>
</feature>
<evidence type="ECO:0000259" key="1">
    <source>
        <dbReference type="Pfam" id="PF14687"/>
    </source>
</evidence>
<evidence type="ECO:0000313" key="4">
    <source>
        <dbReference type="Proteomes" id="UP001558652"/>
    </source>
</evidence>
<evidence type="ECO:0000259" key="2">
    <source>
        <dbReference type="Pfam" id="PF14688"/>
    </source>
</evidence>